<keyword evidence="1" id="KW-0812">Transmembrane</keyword>
<dbReference type="OrthoDB" id="2452975at2"/>
<keyword evidence="1" id="KW-0472">Membrane</keyword>
<dbReference type="AlphaFoldDB" id="A0A431UWR2"/>
<name>A0A431UWR2_9BACI</name>
<reference evidence="2 3" key="1">
    <citation type="submission" date="2018-12" db="EMBL/GenBank/DDBJ databases">
        <authorList>
            <person name="Yu L."/>
        </authorList>
    </citation>
    <scope>NUCLEOTIDE SEQUENCE [LARGE SCALE GENOMIC DNA]</scope>
    <source>
        <strain evidence="2 3">S5H2222</strain>
    </source>
</reference>
<feature type="transmembrane region" description="Helical" evidence="1">
    <location>
        <begin position="7"/>
        <end position="24"/>
    </location>
</feature>
<dbReference type="RefSeq" id="WP_126292687.1">
    <property type="nucleotide sequence ID" value="NZ_CP185866.1"/>
</dbReference>
<keyword evidence="1" id="KW-1133">Transmembrane helix</keyword>
<accession>A0A431UWR2</accession>
<keyword evidence="3" id="KW-1185">Reference proteome</keyword>
<dbReference type="Proteomes" id="UP000276349">
    <property type="component" value="Unassembled WGS sequence"/>
</dbReference>
<dbReference type="EMBL" id="RXNR01000004">
    <property type="protein sequence ID" value="RTQ95819.1"/>
    <property type="molecule type" value="Genomic_DNA"/>
</dbReference>
<evidence type="ECO:0000313" key="3">
    <source>
        <dbReference type="Proteomes" id="UP000276349"/>
    </source>
</evidence>
<proteinExistence type="predicted"/>
<gene>
    <name evidence="2" type="ORF">EKG35_02235</name>
</gene>
<sequence length="249" mass="29221">MKKKSFLMTGIAVAVILFAMIYWFEFSEPNPFPPIEQLLEEINNSYPEVTAKLIQDTSFVDERHVVVPFISNENMYGLSYWVWKNHEWQIAEIDTSGIPRLFKANKNNPSSYYFVWNIHPGDALGSIEFYFVRDRNFYVSDNIHTYSPKIQMMKEVSLKDKSYGVMQLPEEWVTIIEEFSKSQLANKPSPSFQHFFPDQSMYFGWIPYDEMKRESYPELSSNGGGFSTGDDVELEHVMIFNRVDVEYLK</sequence>
<protein>
    <submittedName>
        <fullName evidence="2">Uncharacterized protein</fullName>
    </submittedName>
</protein>
<organism evidence="2 3">
    <name type="scientific">Lysinibacillus telephonicus</name>
    <dbReference type="NCBI Taxonomy" id="1714840"/>
    <lineage>
        <taxon>Bacteria</taxon>
        <taxon>Bacillati</taxon>
        <taxon>Bacillota</taxon>
        <taxon>Bacilli</taxon>
        <taxon>Bacillales</taxon>
        <taxon>Bacillaceae</taxon>
        <taxon>Lysinibacillus</taxon>
    </lineage>
</organism>
<comment type="caution">
    <text evidence="2">The sequence shown here is derived from an EMBL/GenBank/DDBJ whole genome shotgun (WGS) entry which is preliminary data.</text>
</comment>
<evidence type="ECO:0000313" key="2">
    <source>
        <dbReference type="EMBL" id="RTQ95819.1"/>
    </source>
</evidence>
<evidence type="ECO:0000256" key="1">
    <source>
        <dbReference type="SAM" id="Phobius"/>
    </source>
</evidence>